<accession>A0AAN4ZEL1</accession>
<name>A0AAN4ZEL1_9BILA</name>
<protein>
    <submittedName>
        <fullName evidence="1">Uncharacterized protein</fullName>
    </submittedName>
</protein>
<gene>
    <name evidence="1" type="ORF">PMAYCL1PPCAC_05745</name>
</gene>
<feature type="non-terminal residue" evidence="1">
    <location>
        <position position="66"/>
    </location>
</feature>
<evidence type="ECO:0000313" key="2">
    <source>
        <dbReference type="Proteomes" id="UP001328107"/>
    </source>
</evidence>
<dbReference type="AlphaFoldDB" id="A0AAN4ZEL1"/>
<dbReference type="Proteomes" id="UP001328107">
    <property type="component" value="Unassembled WGS sequence"/>
</dbReference>
<organism evidence="1 2">
    <name type="scientific">Pristionchus mayeri</name>
    <dbReference type="NCBI Taxonomy" id="1317129"/>
    <lineage>
        <taxon>Eukaryota</taxon>
        <taxon>Metazoa</taxon>
        <taxon>Ecdysozoa</taxon>
        <taxon>Nematoda</taxon>
        <taxon>Chromadorea</taxon>
        <taxon>Rhabditida</taxon>
        <taxon>Rhabditina</taxon>
        <taxon>Diplogasteromorpha</taxon>
        <taxon>Diplogasteroidea</taxon>
        <taxon>Neodiplogasteridae</taxon>
        <taxon>Pristionchus</taxon>
    </lineage>
</organism>
<reference evidence="2" key="1">
    <citation type="submission" date="2022-10" db="EMBL/GenBank/DDBJ databases">
        <title>Genome assembly of Pristionchus species.</title>
        <authorList>
            <person name="Yoshida K."/>
            <person name="Sommer R.J."/>
        </authorList>
    </citation>
    <scope>NUCLEOTIDE SEQUENCE [LARGE SCALE GENOMIC DNA]</scope>
    <source>
        <strain evidence="2">RS5460</strain>
    </source>
</reference>
<comment type="caution">
    <text evidence="1">The sequence shown here is derived from an EMBL/GenBank/DDBJ whole genome shotgun (WGS) entry which is preliminary data.</text>
</comment>
<keyword evidence="2" id="KW-1185">Reference proteome</keyword>
<dbReference type="EMBL" id="BTRK01000002">
    <property type="protein sequence ID" value="GMR35550.1"/>
    <property type="molecule type" value="Genomic_DNA"/>
</dbReference>
<evidence type="ECO:0000313" key="1">
    <source>
        <dbReference type="EMBL" id="GMR35550.1"/>
    </source>
</evidence>
<proteinExistence type="predicted"/>
<sequence>MSEITRVQRDLTNGTVNIHLLFTNSTNVFELHSNGLNIEKVALLESVALSPPPLIRNFALKPLRET</sequence>